<keyword evidence="1" id="KW-0472">Membrane</keyword>
<dbReference type="EMBL" id="KZ301972">
    <property type="protein sequence ID" value="PFH53722.1"/>
    <property type="molecule type" value="Genomic_DNA"/>
</dbReference>
<protein>
    <submittedName>
        <fullName evidence="2">Uncharacterized protein</fullName>
    </submittedName>
</protein>
<evidence type="ECO:0000256" key="1">
    <source>
        <dbReference type="SAM" id="Phobius"/>
    </source>
</evidence>
<dbReference type="InterPro" id="IPR032675">
    <property type="entry name" value="LRR_dom_sf"/>
</dbReference>
<sequence length="592" mass="67287">MQFRHPWATLSHLPHRPSLSSPLAATPGDLLLEIARWLDSRLDLLNFCLTAQHVFYNVSPLLYKNVTLNTIDQCSSTLRMLHHRPDISRHVRELIVRPQAKWKSKTTMIENELVSAAIRSLAISARLEALIKFIWDTDEMPLNEDMWFALRMGCPQLRYVGTSIGSRLPSTNSHLFDFVNLTGFSVNLRHGFYDNHAELFIEDDEPTMRRLWNMLINKCPNLEELIMEGVSSMPIHTHFLVEGRWPNLQKLVLGDVSVDWMTRPLNPGEKRPFIAFLESHQNLRVLGVSKHTVLPNHLTSINPDHLQLTSFSGTHQQLLAIPHLFPVLKSVTFREPVETREVSAPAVANLLRELTSLTELKISFTLHSMYDSGSLLRSLIQSCPHLQHLELTCAHKPSFQLDAFAKTIRGFPKLRTLHLTIVKYPGDETLSAGAARIAKINPRLKEFSLTFIPPTYPLTLPFSLPCLPIPFPARTTGSFKLTCDHHGLPLSLSVQEDLRLVWPWGLGVSTRTKKYIKDLRPLSCLARRKRGIKGLITLLFEKSSAGEEMRMILFCALLVFLSMWGFLVLGHRSTIGRDVCLQTGHDKMLTVM</sequence>
<keyword evidence="3" id="KW-1185">Reference proteome</keyword>
<name>A0A2A9P075_9AGAR</name>
<dbReference type="Proteomes" id="UP000242287">
    <property type="component" value="Unassembled WGS sequence"/>
</dbReference>
<gene>
    <name evidence="2" type="ORF">AMATHDRAFT_137017</name>
</gene>
<dbReference type="STRING" id="703135.A0A2A9P075"/>
<feature type="transmembrane region" description="Helical" evidence="1">
    <location>
        <begin position="551"/>
        <end position="569"/>
    </location>
</feature>
<reference evidence="2 3" key="1">
    <citation type="submission" date="2014-02" db="EMBL/GenBank/DDBJ databases">
        <title>Transposable element dynamics among asymbiotic and ectomycorrhizal Amanita fungi.</title>
        <authorList>
            <consortium name="DOE Joint Genome Institute"/>
            <person name="Hess J."/>
            <person name="Skrede I."/>
            <person name="Wolfe B."/>
            <person name="LaButti K."/>
            <person name="Ohm R.A."/>
            <person name="Grigoriev I.V."/>
            <person name="Pringle A."/>
        </authorList>
    </citation>
    <scope>NUCLEOTIDE SEQUENCE [LARGE SCALE GENOMIC DNA]</scope>
    <source>
        <strain evidence="2 3">SKay4041</strain>
    </source>
</reference>
<dbReference type="Gene3D" id="3.80.10.10">
    <property type="entry name" value="Ribonuclease Inhibitor"/>
    <property type="match status" value="1"/>
</dbReference>
<accession>A0A2A9P075</accession>
<dbReference type="SUPFAM" id="SSF52047">
    <property type="entry name" value="RNI-like"/>
    <property type="match status" value="1"/>
</dbReference>
<keyword evidence="1" id="KW-1133">Transmembrane helix</keyword>
<keyword evidence="1" id="KW-0812">Transmembrane</keyword>
<organism evidence="2 3">
    <name type="scientific">Amanita thiersii Skay4041</name>
    <dbReference type="NCBI Taxonomy" id="703135"/>
    <lineage>
        <taxon>Eukaryota</taxon>
        <taxon>Fungi</taxon>
        <taxon>Dikarya</taxon>
        <taxon>Basidiomycota</taxon>
        <taxon>Agaricomycotina</taxon>
        <taxon>Agaricomycetes</taxon>
        <taxon>Agaricomycetidae</taxon>
        <taxon>Agaricales</taxon>
        <taxon>Pluteineae</taxon>
        <taxon>Amanitaceae</taxon>
        <taxon>Amanita</taxon>
    </lineage>
</organism>
<dbReference type="OrthoDB" id="2870744at2759"/>
<evidence type="ECO:0000313" key="2">
    <source>
        <dbReference type="EMBL" id="PFH53722.1"/>
    </source>
</evidence>
<evidence type="ECO:0000313" key="3">
    <source>
        <dbReference type="Proteomes" id="UP000242287"/>
    </source>
</evidence>
<dbReference type="AlphaFoldDB" id="A0A2A9P075"/>
<proteinExistence type="predicted"/>